<evidence type="ECO:0000259" key="2">
    <source>
        <dbReference type="Pfam" id="PF02470"/>
    </source>
</evidence>
<dbReference type="Proteomes" id="UP000192707">
    <property type="component" value="Unassembled WGS sequence"/>
</dbReference>
<feature type="transmembrane region" description="Helical" evidence="1">
    <location>
        <begin position="6"/>
        <end position="28"/>
    </location>
</feature>
<keyword evidence="1" id="KW-1133">Transmembrane helix</keyword>
<dbReference type="Pfam" id="PF02470">
    <property type="entry name" value="MlaD"/>
    <property type="match status" value="1"/>
</dbReference>
<dbReference type="PANTHER" id="PTHR33371">
    <property type="entry name" value="INTERMEMBRANE PHOSPHOLIPID TRANSPORT SYSTEM BINDING PROTEIN MLAD-RELATED"/>
    <property type="match status" value="1"/>
</dbReference>
<dbReference type="EMBL" id="MVHG01000088">
    <property type="protein sequence ID" value="ORA08799.1"/>
    <property type="molecule type" value="Genomic_DNA"/>
</dbReference>
<keyword evidence="1" id="KW-0812">Transmembrane</keyword>
<proteinExistence type="predicted"/>
<gene>
    <name evidence="3" type="ORF">BST14_23320</name>
</gene>
<evidence type="ECO:0000313" key="4">
    <source>
        <dbReference type="Proteomes" id="UP000192707"/>
    </source>
</evidence>
<dbReference type="InterPro" id="IPR003399">
    <property type="entry name" value="Mce/MlaD"/>
</dbReference>
<accession>A0A1W9Z7R1</accession>
<dbReference type="OrthoDB" id="4371474at2"/>
<dbReference type="PANTHER" id="PTHR33371:SF4">
    <property type="entry name" value="INTERMEMBRANE PHOSPHOLIPID TRANSPORT SYSTEM BINDING PROTEIN MLAD"/>
    <property type="match status" value="1"/>
</dbReference>
<reference evidence="3 4" key="1">
    <citation type="submission" date="2016-12" db="EMBL/GenBank/DDBJ databases">
        <title>The new phylogeny of genus Mycobacterium.</title>
        <authorList>
            <person name="Tortoli E."/>
            <person name="Trovato A."/>
            <person name="Cirillo D.M."/>
        </authorList>
    </citation>
    <scope>NUCLEOTIDE SEQUENCE [LARGE SCALE GENOMIC DNA]</scope>
    <source>
        <strain evidence="3 4">DSM 45069</strain>
    </source>
</reference>
<evidence type="ECO:0000313" key="3">
    <source>
        <dbReference type="EMBL" id="ORA08799.1"/>
    </source>
</evidence>
<organism evidence="3 4">
    <name type="scientific">Mycobacterium arosiense ATCC BAA-1401 = DSM 45069</name>
    <dbReference type="NCBI Taxonomy" id="1265311"/>
    <lineage>
        <taxon>Bacteria</taxon>
        <taxon>Bacillati</taxon>
        <taxon>Actinomycetota</taxon>
        <taxon>Actinomycetes</taxon>
        <taxon>Mycobacteriales</taxon>
        <taxon>Mycobacteriaceae</taxon>
        <taxon>Mycobacterium</taxon>
        <taxon>Mycobacterium avium complex (MAC)</taxon>
    </lineage>
</organism>
<keyword evidence="4" id="KW-1185">Reference proteome</keyword>
<keyword evidence="1" id="KW-0472">Membrane</keyword>
<sequence length="320" mass="34113">MKVRNVVSFTAFGLMIVLSVGYIASLGVRIKPPSNRTDLSMTIADINGLVVDSNVLLRGVPVGKVTKIAGALDGATVDFYIDGRFHVPVDCDVRIDNLSSLGETYIGLVPRSEGGPVFRDGQHVATQRIIQPPSITELAVSVTRVLNQLDPSAVERILRESDTALPNPDSVLPNLSHAGKLLRNTAVDMHGHGRVLLSNFQTLLRNAGWLGPAIAGGTPGLQYLYVGFKRDLDGVGTMIWGVDGNNLVMLTALNTLLNRIQRLLDSNGGDLKVLGEALQPKVKGIAGALLTFDPSQILSNIVDALPEDGAITLHVTIPPN</sequence>
<dbReference type="RefSeq" id="WP_083066703.1">
    <property type="nucleotide sequence ID" value="NZ_MVHG01000088.1"/>
</dbReference>
<dbReference type="InterPro" id="IPR052336">
    <property type="entry name" value="MlaD_Phospholipid_Transporter"/>
</dbReference>
<feature type="domain" description="Mce/MlaD" evidence="2">
    <location>
        <begin position="39"/>
        <end position="110"/>
    </location>
</feature>
<protein>
    <submittedName>
        <fullName evidence="3">Mammalian cell entry protein</fullName>
    </submittedName>
</protein>
<evidence type="ECO:0000256" key="1">
    <source>
        <dbReference type="SAM" id="Phobius"/>
    </source>
</evidence>
<dbReference type="AlphaFoldDB" id="A0A1W9Z7R1"/>
<comment type="caution">
    <text evidence="3">The sequence shown here is derived from an EMBL/GenBank/DDBJ whole genome shotgun (WGS) entry which is preliminary data.</text>
</comment>
<name>A0A1W9Z7R1_MYCAI</name>